<accession>A0A7Z0Q5X3</accession>
<reference evidence="10 11" key="3">
    <citation type="journal article" date="2022" name="Int. J. Syst. Evol. Microbiol.">
        <title>Strains of Bradyrhizobium barranii sp. nov. associated with legumes native to Canada are symbionts of soybeans and belong to different subspecies (subsp. barranii subsp. nov. and subsp. apii subsp. nov.) and symbiovars (sv. glycinearum and sv. septentrionale).</title>
        <authorList>
            <person name="Bromfield E.S.P."/>
            <person name="Cloutier S."/>
            <person name="Wasai-Hara S."/>
            <person name="Minamisawa K."/>
        </authorList>
    </citation>
    <scope>NUCLEOTIDE SEQUENCE [LARGE SCALE GENOMIC DNA]</scope>
    <source>
        <strain evidence="10 11">323S2</strain>
    </source>
</reference>
<reference evidence="10 11" key="1">
    <citation type="journal article" date="2017" name="Syst. Appl. Microbiol.">
        <title>Soybeans inoculated with root zone soils of Canadian native legumes harbour diverse and novel Bradyrhizobium spp. that possess agricultural potential.</title>
        <authorList>
            <person name="Bromfield E.S.P."/>
            <person name="Cloutier S."/>
            <person name="Tambong J.T."/>
            <person name="Tran Thi T.V."/>
        </authorList>
    </citation>
    <scope>NUCLEOTIDE SEQUENCE [LARGE SCALE GENOMIC DNA]</scope>
    <source>
        <strain evidence="10 11">323S2</strain>
    </source>
</reference>
<evidence type="ECO:0000256" key="6">
    <source>
        <dbReference type="ARBA" id="ARBA00025321"/>
    </source>
</evidence>
<dbReference type="Proteomes" id="UP000564836">
    <property type="component" value="Chromosome"/>
</dbReference>
<name>A0A7Z0Q5X3_9BRAD</name>
<evidence type="ECO:0000313" key="10">
    <source>
        <dbReference type="EMBL" id="UGX95482.1"/>
    </source>
</evidence>
<evidence type="ECO:0000256" key="2">
    <source>
        <dbReference type="ARBA" id="ARBA00010270"/>
    </source>
</evidence>
<sequence length="272" mass="29812">MKKQWPDNPAVVYMRHTIKTAPNVVILEASHARRGFAISWIARTLVAAALIGFCLNADVVAYVARYATQQELSKLITIVPPVMAQQTPFSKGDEAAQLKQAVDSATAELRQSLQQEHARAEALEKELVKAWRYVGKLLSMPNGEAHQFSQAVDSATAVLWQSLQQEHDRAEALATELADARRSMEQKPAVVEERPGVSLPAWANSYAAFVNPAQTAGQPDVATENSKSAIKPGESARVEHKPRGGYGCQHFQTYDPASGTYIGYDGRRRSCP</sequence>
<keyword evidence="4" id="KW-0472">Membrane</keyword>
<dbReference type="EMBL" id="CP088280">
    <property type="protein sequence ID" value="UGX95482.1"/>
    <property type="molecule type" value="Genomic_DNA"/>
</dbReference>
<organism evidence="9">
    <name type="scientific">Bradyrhizobium barranii subsp. barranii</name>
    <dbReference type="NCBI Taxonomy" id="2823807"/>
    <lineage>
        <taxon>Bacteria</taxon>
        <taxon>Pseudomonadati</taxon>
        <taxon>Pseudomonadota</taxon>
        <taxon>Alphaproteobacteria</taxon>
        <taxon>Hyphomicrobiales</taxon>
        <taxon>Nitrobacteraceae</taxon>
        <taxon>Bradyrhizobium</taxon>
        <taxon>Bradyrhizobium barranii</taxon>
    </lineage>
</organism>
<evidence type="ECO:0000256" key="3">
    <source>
        <dbReference type="ARBA" id="ARBA00020552"/>
    </source>
</evidence>
<dbReference type="Pfam" id="PF07886">
    <property type="entry name" value="BA14K"/>
    <property type="match status" value="1"/>
</dbReference>
<keyword evidence="7" id="KW-0175">Coiled coil</keyword>
<protein>
    <recommendedName>
        <fullName evidence="3">Lectin-like protein BA14k</fullName>
    </recommendedName>
</protein>
<evidence type="ECO:0000313" key="9">
    <source>
        <dbReference type="EMBL" id="NYY88404.1"/>
    </source>
</evidence>
<reference evidence="9" key="2">
    <citation type="submission" date="2020-06" db="EMBL/GenBank/DDBJ databases">
        <title>Whole Genome Sequence of Bradyrhizobium sp. Strain 323S2.</title>
        <authorList>
            <person name="Bromfield E.S.P."/>
        </authorList>
    </citation>
    <scope>NUCLEOTIDE SEQUENCE [LARGE SCALE GENOMIC DNA]</scope>
    <source>
        <strain evidence="9">323S2</strain>
    </source>
</reference>
<evidence type="ECO:0000256" key="5">
    <source>
        <dbReference type="ARBA" id="ARBA00022734"/>
    </source>
</evidence>
<comment type="subcellular location">
    <subcellularLocation>
        <location evidence="1">Membrane</location>
        <topology evidence="1">Single-pass membrane protein</topology>
    </subcellularLocation>
</comment>
<evidence type="ECO:0000256" key="1">
    <source>
        <dbReference type="ARBA" id="ARBA00004167"/>
    </source>
</evidence>
<evidence type="ECO:0000313" key="11">
    <source>
        <dbReference type="Proteomes" id="UP000564836"/>
    </source>
</evidence>
<dbReference type="GO" id="GO:0016020">
    <property type="term" value="C:membrane"/>
    <property type="evidence" value="ECO:0007669"/>
    <property type="project" value="UniProtKB-SubCell"/>
</dbReference>
<keyword evidence="5" id="KW-0430">Lectin</keyword>
<feature type="compositionally biased region" description="Polar residues" evidence="8">
    <location>
        <begin position="217"/>
        <end position="228"/>
    </location>
</feature>
<comment type="function">
    <text evidence="6">Has immunoglobulin-binding and hemagglutination properties, and can bind to mannose. Essential for virulence. May be involved in LPS biosynthesis or polysaccharide transport.</text>
</comment>
<feature type="region of interest" description="Disordered" evidence="8">
    <location>
        <begin position="217"/>
        <end position="243"/>
    </location>
</feature>
<feature type="coiled-coil region" evidence="7">
    <location>
        <begin position="95"/>
        <end position="130"/>
    </location>
</feature>
<gene>
    <name evidence="10" type="ORF">G6321_00010170</name>
    <name evidence="9" type="ORF">G6321_08050</name>
</gene>
<dbReference type="GO" id="GO:0030246">
    <property type="term" value="F:carbohydrate binding"/>
    <property type="evidence" value="ECO:0007669"/>
    <property type="project" value="UniProtKB-KW"/>
</dbReference>
<evidence type="ECO:0000256" key="4">
    <source>
        <dbReference type="ARBA" id="ARBA00022475"/>
    </source>
</evidence>
<dbReference type="RefSeq" id="WP_155794913.1">
    <property type="nucleotide sequence ID" value="NZ_CP088280.1"/>
</dbReference>
<dbReference type="AlphaFoldDB" id="A0A7Z0Q5X3"/>
<proteinExistence type="inferred from homology"/>
<evidence type="ECO:0000256" key="8">
    <source>
        <dbReference type="SAM" id="MobiDB-lite"/>
    </source>
</evidence>
<keyword evidence="4" id="KW-1003">Cell membrane</keyword>
<comment type="similarity">
    <text evidence="2">Belongs to the BA14k family.</text>
</comment>
<dbReference type="EMBL" id="JACBFH010000001">
    <property type="protein sequence ID" value="NYY88404.1"/>
    <property type="molecule type" value="Genomic_DNA"/>
</dbReference>
<dbReference type="InterPro" id="IPR012413">
    <property type="entry name" value="BA14K"/>
</dbReference>
<evidence type="ECO:0000256" key="7">
    <source>
        <dbReference type="SAM" id="Coils"/>
    </source>
</evidence>